<dbReference type="Gene3D" id="3.90.70.10">
    <property type="entry name" value="Cysteine proteinases"/>
    <property type="match status" value="1"/>
</dbReference>
<keyword evidence="4" id="KW-1185">Reference proteome</keyword>
<dbReference type="PaxDb" id="4081-Solyc03g044280.1.1"/>
<dbReference type="EnsemblPlants" id="Solyc03g044280.2.1">
    <property type="protein sequence ID" value="Solyc03g044280.2.1"/>
    <property type="gene ID" value="Solyc03g044280.2"/>
</dbReference>
<dbReference type="InterPro" id="IPR038765">
    <property type="entry name" value="Papain-like_cys_pep_sf"/>
</dbReference>
<dbReference type="GO" id="GO:0008234">
    <property type="term" value="F:cysteine-type peptidase activity"/>
    <property type="evidence" value="ECO:0007669"/>
    <property type="project" value="InterPro"/>
</dbReference>
<dbReference type="SUPFAM" id="SSF54001">
    <property type="entry name" value="Cysteine proteinases"/>
    <property type="match status" value="1"/>
</dbReference>
<feature type="domain" description="Peptidase C1A papain C-terminal" evidence="2">
    <location>
        <begin position="53"/>
        <end position="128"/>
    </location>
</feature>
<evidence type="ECO:0000256" key="1">
    <source>
        <dbReference type="ARBA" id="ARBA00008455"/>
    </source>
</evidence>
<dbReference type="PANTHER" id="PTHR12411">
    <property type="entry name" value="CYSTEINE PROTEASE FAMILY C1-RELATED"/>
    <property type="match status" value="1"/>
</dbReference>
<dbReference type="GO" id="GO:0006508">
    <property type="term" value="P:proteolysis"/>
    <property type="evidence" value="ECO:0007669"/>
    <property type="project" value="InterPro"/>
</dbReference>
<dbReference type="Gramene" id="Solyc03g044280.2.1">
    <property type="protein sequence ID" value="Solyc03g044280.2.1"/>
    <property type="gene ID" value="Solyc03g044280.2"/>
</dbReference>
<organism evidence="3">
    <name type="scientific">Solanum lycopersicum</name>
    <name type="common">Tomato</name>
    <name type="synonym">Lycopersicon esculentum</name>
    <dbReference type="NCBI Taxonomy" id="4081"/>
    <lineage>
        <taxon>Eukaryota</taxon>
        <taxon>Viridiplantae</taxon>
        <taxon>Streptophyta</taxon>
        <taxon>Embryophyta</taxon>
        <taxon>Tracheophyta</taxon>
        <taxon>Spermatophyta</taxon>
        <taxon>Magnoliopsida</taxon>
        <taxon>eudicotyledons</taxon>
        <taxon>Gunneridae</taxon>
        <taxon>Pentapetalae</taxon>
        <taxon>asterids</taxon>
        <taxon>lamiids</taxon>
        <taxon>Solanales</taxon>
        <taxon>Solanaceae</taxon>
        <taxon>Solanoideae</taxon>
        <taxon>Solaneae</taxon>
        <taxon>Solanum</taxon>
        <taxon>Solanum subgen. Lycopersicon</taxon>
    </lineage>
</organism>
<dbReference type="Pfam" id="PF00112">
    <property type="entry name" value="Peptidase_C1"/>
    <property type="match status" value="1"/>
</dbReference>
<evidence type="ECO:0000313" key="3">
    <source>
        <dbReference type="EnsemblPlants" id="Solyc03g044280.2.1"/>
    </source>
</evidence>
<dbReference type="InterPro" id="IPR013128">
    <property type="entry name" value="Peptidase_C1A"/>
</dbReference>
<dbReference type="Proteomes" id="UP000004994">
    <property type="component" value="Chromosome 3"/>
</dbReference>
<comment type="similarity">
    <text evidence="1">Belongs to the peptidase C1 family.</text>
</comment>
<dbReference type="STRING" id="4081.A0A3Q7G618"/>
<proteinExistence type="inferred from homology"/>
<protein>
    <recommendedName>
        <fullName evidence="2">Peptidase C1A papain C-terminal domain-containing protein</fullName>
    </recommendedName>
</protein>
<reference evidence="3" key="1">
    <citation type="journal article" date="2012" name="Nature">
        <title>The tomato genome sequence provides insights into fleshy fruit evolution.</title>
        <authorList>
            <consortium name="Tomato Genome Consortium"/>
        </authorList>
    </citation>
    <scope>NUCLEOTIDE SEQUENCE [LARGE SCALE GENOMIC DNA]</scope>
    <source>
        <strain evidence="3">cv. Heinz 1706</strain>
    </source>
</reference>
<evidence type="ECO:0000313" key="4">
    <source>
        <dbReference type="Proteomes" id="UP000004994"/>
    </source>
</evidence>
<dbReference type="AlphaFoldDB" id="A0A3Q7G618"/>
<accession>A0A3Q7G618</accession>
<reference evidence="3" key="2">
    <citation type="submission" date="2019-01" db="UniProtKB">
        <authorList>
            <consortium name="EnsemblPlants"/>
        </authorList>
    </citation>
    <scope>IDENTIFICATION</scope>
    <source>
        <strain evidence="3">cv. Heinz 1706</strain>
    </source>
</reference>
<evidence type="ECO:0000259" key="2">
    <source>
        <dbReference type="Pfam" id="PF00112"/>
    </source>
</evidence>
<dbReference type="InParanoid" id="A0A3Q7G618"/>
<name>A0A3Q7G618_SOLLC</name>
<dbReference type="InterPro" id="IPR000668">
    <property type="entry name" value="Peptidase_C1A_C"/>
</dbReference>
<sequence>MKYGWWSTEKYIMVFEKMGKDSRFLKNITTRNQMYVLGLNRLADLTNEKYKTMSCWAFSIVAAVERINQIAIGDVITLSKQELVDCGTTYDDDCNGGLMDYVFQFIISNGGINTESHYPYKGIDHVCDLI</sequence>